<dbReference type="PANTHER" id="PTHR46098:SF1">
    <property type="entry name" value="TRNA (CYTOSINE(38)-C(5))-METHYLTRANSFERASE"/>
    <property type="match status" value="1"/>
</dbReference>
<dbReference type="CDD" id="cd00315">
    <property type="entry name" value="Cyt_C5_DNA_methylase"/>
    <property type="match status" value="1"/>
</dbReference>
<dbReference type="NCBIfam" id="TIGR00675">
    <property type="entry name" value="dcm"/>
    <property type="match status" value="1"/>
</dbReference>
<evidence type="ECO:0000256" key="5">
    <source>
        <dbReference type="ARBA" id="ARBA00022747"/>
    </source>
</evidence>
<dbReference type="EMBL" id="BAABLO010000004">
    <property type="protein sequence ID" value="GAA4717392.1"/>
    <property type="molecule type" value="Genomic_DNA"/>
</dbReference>
<dbReference type="Proteomes" id="UP001500556">
    <property type="component" value="Unassembled WGS sequence"/>
</dbReference>
<dbReference type="InterPro" id="IPR001525">
    <property type="entry name" value="C5_MeTfrase"/>
</dbReference>
<dbReference type="Gene3D" id="3.40.50.150">
    <property type="entry name" value="Vaccinia Virus protein VP39"/>
    <property type="match status" value="1"/>
</dbReference>
<sequence>MTDQSTSSFDFIDLFAGIGGLRLGLESIGGECVFSSEWDKHSQKTYEAWYGERPAGDINLIEPSSVPNHHILAAGFPCQPFSLAGVSKKNSLGRAHGFDDVKQGNLFFALSDVIEAKKPAVLLLENVKNLVSHDRGKTWRVISARLDELGYEVHARIIDAAGWVPQHRERIFIIGFRREVFTPAFPEGVPFEFPVSDGRPHALRSILDEEVDSKYTLSDLLWRYLQNYADKHRAKGNGFGFGLPNLDGVTRTLSARYHKDGSEILISQGLGRNPRRLTPVEAGRLMGFPMDRLEIVVSDTQAYRQFGNAVVPKVAEAVARQIEIVLQQARLLGLDWKVRMGEELELAAG</sequence>
<dbReference type="PANTHER" id="PTHR46098">
    <property type="entry name" value="TRNA (CYTOSINE(38)-C(5))-METHYLTRANSFERASE"/>
    <property type="match status" value="1"/>
</dbReference>
<evidence type="ECO:0000256" key="6">
    <source>
        <dbReference type="PROSITE-ProRule" id="PRU01016"/>
    </source>
</evidence>
<gene>
    <name evidence="8" type="ORF">GCM10025782_13100</name>
</gene>
<evidence type="ECO:0000256" key="1">
    <source>
        <dbReference type="ARBA" id="ARBA00011975"/>
    </source>
</evidence>
<evidence type="ECO:0000256" key="7">
    <source>
        <dbReference type="RuleBase" id="RU000416"/>
    </source>
</evidence>
<dbReference type="EC" id="2.1.1.37" evidence="1"/>
<evidence type="ECO:0000256" key="2">
    <source>
        <dbReference type="ARBA" id="ARBA00022603"/>
    </source>
</evidence>
<accession>A0ABP8Y092</accession>
<protein>
    <recommendedName>
        <fullName evidence="1">DNA (cytosine-5-)-methyltransferase</fullName>
        <ecNumber evidence="1">2.1.1.37</ecNumber>
    </recommendedName>
</protein>
<keyword evidence="2 6" id="KW-0489">Methyltransferase</keyword>
<dbReference type="PROSITE" id="PS00095">
    <property type="entry name" value="C5_MTASE_2"/>
    <property type="match status" value="1"/>
</dbReference>
<keyword evidence="3 6" id="KW-0808">Transferase</keyword>
<comment type="similarity">
    <text evidence="6 7">Belongs to the class I-like SAM-binding methyltransferase superfamily. C5-methyltransferase family.</text>
</comment>
<keyword evidence="4 6" id="KW-0949">S-adenosyl-L-methionine</keyword>
<dbReference type="InterPro" id="IPR050750">
    <property type="entry name" value="C5-MTase"/>
</dbReference>
<comment type="caution">
    <text evidence="8">The sequence shown here is derived from an EMBL/GenBank/DDBJ whole genome shotgun (WGS) entry which is preliminary data.</text>
</comment>
<proteinExistence type="inferred from homology"/>
<evidence type="ECO:0000313" key="9">
    <source>
        <dbReference type="Proteomes" id="UP001500556"/>
    </source>
</evidence>
<evidence type="ECO:0000313" key="8">
    <source>
        <dbReference type="EMBL" id="GAA4717392.1"/>
    </source>
</evidence>
<dbReference type="InterPro" id="IPR029063">
    <property type="entry name" value="SAM-dependent_MTases_sf"/>
</dbReference>
<feature type="active site" evidence="6">
    <location>
        <position position="78"/>
    </location>
</feature>
<dbReference type="RefSeq" id="WP_345501979.1">
    <property type="nucleotide sequence ID" value="NZ_BAABLO010000004.1"/>
</dbReference>
<name>A0ABP8Y092_9MICO</name>
<reference evidence="9" key="1">
    <citation type="journal article" date="2019" name="Int. J. Syst. Evol. Microbiol.">
        <title>The Global Catalogue of Microorganisms (GCM) 10K type strain sequencing project: providing services to taxonomists for standard genome sequencing and annotation.</title>
        <authorList>
            <consortium name="The Broad Institute Genomics Platform"/>
            <consortium name="The Broad Institute Genome Sequencing Center for Infectious Disease"/>
            <person name="Wu L."/>
            <person name="Ma J."/>
        </authorList>
    </citation>
    <scope>NUCLEOTIDE SEQUENCE [LARGE SCALE GENOMIC DNA]</scope>
    <source>
        <strain evidence="9">JCM 18961</strain>
    </source>
</reference>
<dbReference type="SUPFAM" id="SSF53335">
    <property type="entry name" value="S-adenosyl-L-methionine-dependent methyltransferases"/>
    <property type="match status" value="1"/>
</dbReference>
<keyword evidence="5" id="KW-0680">Restriction system</keyword>
<dbReference type="Gene3D" id="3.90.120.30">
    <property type="match status" value="1"/>
</dbReference>
<evidence type="ECO:0000256" key="4">
    <source>
        <dbReference type="ARBA" id="ARBA00022691"/>
    </source>
</evidence>
<dbReference type="PRINTS" id="PR00105">
    <property type="entry name" value="C5METTRFRASE"/>
</dbReference>
<organism evidence="8 9">
    <name type="scientific">Pedococcus ginsenosidimutans</name>
    <dbReference type="NCBI Taxonomy" id="490570"/>
    <lineage>
        <taxon>Bacteria</taxon>
        <taxon>Bacillati</taxon>
        <taxon>Actinomycetota</taxon>
        <taxon>Actinomycetes</taxon>
        <taxon>Micrococcales</taxon>
        <taxon>Intrasporangiaceae</taxon>
        <taxon>Pedococcus</taxon>
    </lineage>
</organism>
<dbReference type="PROSITE" id="PS51679">
    <property type="entry name" value="SAM_MT_C5"/>
    <property type="match status" value="1"/>
</dbReference>
<dbReference type="InterPro" id="IPR031303">
    <property type="entry name" value="C5_meth_CS"/>
</dbReference>
<keyword evidence="9" id="KW-1185">Reference proteome</keyword>
<evidence type="ECO:0000256" key="3">
    <source>
        <dbReference type="ARBA" id="ARBA00022679"/>
    </source>
</evidence>
<dbReference type="Pfam" id="PF00145">
    <property type="entry name" value="DNA_methylase"/>
    <property type="match status" value="1"/>
</dbReference>